<dbReference type="AlphaFoldDB" id="A0A1G2GZY9"/>
<gene>
    <name evidence="1" type="ORF">A3J04_00770</name>
</gene>
<name>A0A1G2GZY9_9BACT</name>
<protein>
    <submittedName>
        <fullName evidence="1">Uncharacterized protein</fullName>
    </submittedName>
</protein>
<sequence length="86" mass="9050">MSAADGGETLASAEVHVTERGIRFSIDLGYGIPAALIDCLEGVARIENLLAEADTRLAGLGHPGFKKEIEKAFPFLATGAKTPRPE</sequence>
<dbReference type="Proteomes" id="UP000177954">
    <property type="component" value="Unassembled WGS sequence"/>
</dbReference>
<proteinExistence type="predicted"/>
<accession>A0A1G2GZY9</accession>
<comment type="caution">
    <text evidence="1">The sequence shown here is derived from an EMBL/GenBank/DDBJ whole genome shotgun (WGS) entry which is preliminary data.</text>
</comment>
<evidence type="ECO:0000313" key="2">
    <source>
        <dbReference type="Proteomes" id="UP000177954"/>
    </source>
</evidence>
<dbReference type="EMBL" id="MHNZ01000030">
    <property type="protein sequence ID" value="OGZ55640.1"/>
    <property type="molecule type" value="Genomic_DNA"/>
</dbReference>
<reference evidence="1 2" key="1">
    <citation type="journal article" date="2016" name="Nat. Commun.">
        <title>Thousands of microbial genomes shed light on interconnected biogeochemical processes in an aquifer system.</title>
        <authorList>
            <person name="Anantharaman K."/>
            <person name="Brown C.T."/>
            <person name="Hug L.A."/>
            <person name="Sharon I."/>
            <person name="Castelle C.J."/>
            <person name="Probst A.J."/>
            <person name="Thomas B.C."/>
            <person name="Singh A."/>
            <person name="Wilkins M.J."/>
            <person name="Karaoz U."/>
            <person name="Brodie E.L."/>
            <person name="Williams K.H."/>
            <person name="Hubbard S.S."/>
            <person name="Banfield J.F."/>
        </authorList>
    </citation>
    <scope>NUCLEOTIDE SEQUENCE [LARGE SCALE GENOMIC DNA]</scope>
</reference>
<organism evidence="1 2">
    <name type="scientific">Candidatus Ryanbacteria bacterium RIFCSPLOWO2_02_FULL_47_14</name>
    <dbReference type="NCBI Taxonomy" id="1802129"/>
    <lineage>
        <taxon>Bacteria</taxon>
        <taxon>Candidatus Ryaniibacteriota</taxon>
    </lineage>
</organism>
<dbReference type="STRING" id="1802129.A3J04_00770"/>
<evidence type="ECO:0000313" key="1">
    <source>
        <dbReference type="EMBL" id="OGZ55640.1"/>
    </source>
</evidence>